<evidence type="ECO:0000313" key="3">
    <source>
        <dbReference type="Proteomes" id="UP000002027"/>
    </source>
</evidence>
<dbReference type="InParanoid" id="D1CAM6"/>
<dbReference type="SUPFAM" id="SSF51430">
    <property type="entry name" value="NAD(P)-linked oxidoreductase"/>
    <property type="match status" value="1"/>
</dbReference>
<dbReference type="PANTHER" id="PTHR43312:SF1">
    <property type="entry name" value="NADP-DEPENDENT OXIDOREDUCTASE DOMAIN-CONTAINING PROTEIN"/>
    <property type="match status" value="1"/>
</dbReference>
<dbReference type="AlphaFoldDB" id="D1CAM6"/>
<dbReference type="EMBL" id="CP001824">
    <property type="protein sequence ID" value="ACZ40869.1"/>
    <property type="molecule type" value="Genomic_DNA"/>
</dbReference>
<dbReference type="HOGENOM" id="CLU_073071_0_0_0"/>
<dbReference type="Proteomes" id="UP000002027">
    <property type="component" value="Chromosome 2"/>
</dbReference>
<organism evidence="2 3">
    <name type="scientific">Sphaerobacter thermophilus (strain ATCC 49802 / DSM 20745 / KCCM 41009 / NCIMB 13125 / S 6022)</name>
    <dbReference type="NCBI Taxonomy" id="479434"/>
    <lineage>
        <taxon>Bacteria</taxon>
        <taxon>Pseudomonadati</taxon>
        <taxon>Thermomicrobiota</taxon>
        <taxon>Thermomicrobia</taxon>
        <taxon>Sphaerobacterales</taxon>
        <taxon>Sphaerobacterineae</taxon>
        <taxon>Sphaerobacteraceae</taxon>
        <taxon>Sphaerobacter</taxon>
    </lineage>
</organism>
<evidence type="ECO:0000313" key="2">
    <source>
        <dbReference type="EMBL" id="ACZ40869.1"/>
    </source>
</evidence>
<dbReference type="RefSeq" id="WP_012873904.1">
    <property type="nucleotide sequence ID" value="NC_013524.1"/>
</dbReference>
<sequence>MVEMRALGDSGLMVTRMGLGMAALGRPGYITLGHAEDLGRRYDVAAMELHAHAVLDVAWDAGLRYFDAARSYGRGEEFLGSWLRARGIDPAACTVGSKWGYTYTADWRVDAEVHEIKDHTLPTLQRQFAESRERLGDYLDLYQIHSATEDSGVLDRPEVLDELARLKASGAVRAVGLTLSGPDSARTLERAFAIERDGRRLFDSVQATWNVLESSLGPLLARVREAGMGVIVKEALANGRLTPRNTDPAFSASRAVLEREAARLGCTIDQLALAAVLDQPWVDCVLSGAATVEHLRSNVAALDVHLDEPARAALASLAEPPERYWAARAALPWQ</sequence>
<dbReference type="CDD" id="cd19098">
    <property type="entry name" value="AKR_unchar"/>
    <property type="match status" value="1"/>
</dbReference>
<dbReference type="Gene3D" id="3.20.20.100">
    <property type="entry name" value="NADP-dependent oxidoreductase domain"/>
    <property type="match status" value="1"/>
</dbReference>
<reference evidence="3" key="1">
    <citation type="submission" date="2009-11" db="EMBL/GenBank/DDBJ databases">
        <title>The complete chromosome 2 of Sphaerobacter thermophilus DSM 20745.</title>
        <authorList>
            <person name="Lucas S."/>
            <person name="Copeland A."/>
            <person name="Lapidus A."/>
            <person name="Glavina del Rio T."/>
            <person name="Dalin E."/>
            <person name="Tice H."/>
            <person name="Bruce D."/>
            <person name="Goodwin L."/>
            <person name="Pitluck S."/>
            <person name="Kyrpides N."/>
            <person name="Mavromatis K."/>
            <person name="Ivanova N."/>
            <person name="Mikhailova N."/>
            <person name="LaButti K.M."/>
            <person name="Clum A."/>
            <person name="Sun H.I."/>
            <person name="Brettin T."/>
            <person name="Detter J.C."/>
            <person name="Han C."/>
            <person name="Larimer F."/>
            <person name="Land M."/>
            <person name="Hauser L."/>
            <person name="Markowitz V."/>
            <person name="Cheng J.F."/>
            <person name="Hugenholtz P."/>
            <person name="Woyke T."/>
            <person name="Wu D."/>
            <person name="Steenblock K."/>
            <person name="Schneider S."/>
            <person name="Pukall R."/>
            <person name="Goeker M."/>
            <person name="Klenk H.P."/>
            <person name="Eisen J.A."/>
        </authorList>
    </citation>
    <scope>NUCLEOTIDE SEQUENCE [LARGE SCALE GENOMIC DNA]</scope>
    <source>
        <strain evidence="3">ATCC 49802 / DSM 20745 / S 6022</strain>
    </source>
</reference>
<dbReference type="KEGG" id="sti:Sthe_3470"/>
<evidence type="ECO:0000259" key="1">
    <source>
        <dbReference type="Pfam" id="PF00248"/>
    </source>
</evidence>
<dbReference type="OrthoDB" id="9773828at2"/>
<dbReference type="InterPro" id="IPR023210">
    <property type="entry name" value="NADP_OxRdtase_dom"/>
</dbReference>
<name>D1CAM6_SPHTD</name>
<keyword evidence="3" id="KW-1185">Reference proteome</keyword>
<dbReference type="Pfam" id="PF00248">
    <property type="entry name" value="Aldo_ket_red"/>
    <property type="match status" value="1"/>
</dbReference>
<proteinExistence type="predicted"/>
<dbReference type="STRING" id="479434.Sthe_3470"/>
<accession>D1CAM6</accession>
<dbReference type="eggNOG" id="COG0667">
    <property type="taxonomic scope" value="Bacteria"/>
</dbReference>
<dbReference type="InterPro" id="IPR036812">
    <property type="entry name" value="NAD(P)_OxRdtase_dom_sf"/>
</dbReference>
<reference evidence="2 3" key="2">
    <citation type="journal article" date="2010" name="Stand. Genomic Sci.">
        <title>Complete genome sequence of Desulfohalobium retbaense type strain (HR(100)).</title>
        <authorList>
            <person name="Spring S."/>
            <person name="Nolan M."/>
            <person name="Lapidus A."/>
            <person name="Glavina Del Rio T."/>
            <person name="Copeland A."/>
            <person name="Tice H."/>
            <person name="Cheng J.F."/>
            <person name="Lucas S."/>
            <person name="Land M."/>
            <person name="Chen F."/>
            <person name="Bruce D."/>
            <person name="Goodwin L."/>
            <person name="Pitluck S."/>
            <person name="Ivanova N."/>
            <person name="Mavromatis K."/>
            <person name="Mikhailova N."/>
            <person name="Pati A."/>
            <person name="Chen A."/>
            <person name="Palaniappan K."/>
            <person name="Hauser L."/>
            <person name="Chang Y.J."/>
            <person name="Jeffries C.D."/>
            <person name="Munk C."/>
            <person name="Kiss H."/>
            <person name="Chain P."/>
            <person name="Han C."/>
            <person name="Brettin T."/>
            <person name="Detter J.C."/>
            <person name="Schuler E."/>
            <person name="Goker M."/>
            <person name="Rohde M."/>
            <person name="Bristow J."/>
            <person name="Eisen J.A."/>
            <person name="Markowitz V."/>
            <person name="Hugenholtz P."/>
            <person name="Kyrpides N.C."/>
            <person name="Klenk H.P."/>
        </authorList>
    </citation>
    <scope>NUCLEOTIDE SEQUENCE [LARGE SCALE GENOMIC DNA]</scope>
    <source>
        <strain evidence="3">ATCC 49802 / DSM 20745 / S 6022</strain>
    </source>
</reference>
<dbReference type="InterPro" id="IPR053135">
    <property type="entry name" value="AKR2_Oxidoreductase"/>
</dbReference>
<dbReference type="PANTHER" id="PTHR43312">
    <property type="entry name" value="D-THREO-ALDOSE 1-DEHYDROGENASE"/>
    <property type="match status" value="1"/>
</dbReference>
<feature type="domain" description="NADP-dependent oxidoreductase" evidence="1">
    <location>
        <begin position="50"/>
        <end position="316"/>
    </location>
</feature>
<protein>
    <submittedName>
        <fullName evidence="2">Aldo/keto reductase</fullName>
    </submittedName>
</protein>
<gene>
    <name evidence="2" type="ordered locus">Sthe_3470</name>
</gene>